<dbReference type="Pfam" id="PF01053">
    <property type="entry name" value="Cys_Met_Meta_PP"/>
    <property type="match status" value="1"/>
</dbReference>
<dbReference type="InterPro" id="IPR015422">
    <property type="entry name" value="PyrdxlP-dep_Trfase_small"/>
</dbReference>
<protein>
    <submittedName>
        <fullName evidence="5">Cystathionine beta-lyase/cystathionine gamma-synthase</fullName>
    </submittedName>
</protein>
<evidence type="ECO:0000313" key="6">
    <source>
        <dbReference type="Proteomes" id="UP000236959"/>
    </source>
</evidence>
<comment type="similarity">
    <text evidence="4">Belongs to the trans-sulfuration enzymes family.</text>
</comment>
<dbReference type="GO" id="GO:0016846">
    <property type="term" value="F:carbon-sulfur lyase activity"/>
    <property type="evidence" value="ECO:0007669"/>
    <property type="project" value="TreeGrafter"/>
</dbReference>
<evidence type="ECO:0000256" key="4">
    <source>
        <dbReference type="RuleBase" id="RU362118"/>
    </source>
</evidence>
<evidence type="ECO:0000256" key="3">
    <source>
        <dbReference type="PIRSR" id="PIRSR001434-2"/>
    </source>
</evidence>
<dbReference type="AlphaFoldDB" id="A0A2S3UKN6"/>
<dbReference type="Proteomes" id="UP000236959">
    <property type="component" value="Unassembled WGS sequence"/>
</dbReference>
<dbReference type="InterPro" id="IPR000277">
    <property type="entry name" value="Cys/Met-Metab_PyrdxlP-dep_enz"/>
</dbReference>
<evidence type="ECO:0000256" key="2">
    <source>
        <dbReference type="ARBA" id="ARBA00022898"/>
    </source>
</evidence>
<dbReference type="NCBIfam" id="NF004627">
    <property type="entry name" value="PRK05968.1"/>
    <property type="match status" value="1"/>
</dbReference>
<evidence type="ECO:0000313" key="5">
    <source>
        <dbReference type="EMBL" id="POF28245.1"/>
    </source>
</evidence>
<dbReference type="EMBL" id="PPCN01000015">
    <property type="protein sequence ID" value="POF28245.1"/>
    <property type="molecule type" value="Genomic_DNA"/>
</dbReference>
<feature type="modified residue" description="N6-(pyridoxal phosphate)lysine" evidence="3">
    <location>
        <position position="208"/>
    </location>
</feature>
<keyword evidence="5" id="KW-0456">Lyase</keyword>
<keyword evidence="6" id="KW-1185">Reference proteome</keyword>
<proteinExistence type="inferred from homology"/>
<dbReference type="Gene3D" id="3.40.640.10">
    <property type="entry name" value="Type I PLP-dependent aspartate aminotransferase-like (Major domain)"/>
    <property type="match status" value="1"/>
</dbReference>
<evidence type="ECO:0000256" key="1">
    <source>
        <dbReference type="ARBA" id="ARBA00001933"/>
    </source>
</evidence>
<dbReference type="OrthoDB" id="9805807at2"/>
<comment type="cofactor">
    <cofactor evidence="1 4">
        <name>pyridoxal 5'-phosphate</name>
        <dbReference type="ChEBI" id="CHEBI:597326"/>
    </cofactor>
</comment>
<dbReference type="InterPro" id="IPR015424">
    <property type="entry name" value="PyrdxlP-dep_Trfase"/>
</dbReference>
<dbReference type="GO" id="GO:0019346">
    <property type="term" value="P:transsulfuration"/>
    <property type="evidence" value="ECO:0007669"/>
    <property type="project" value="InterPro"/>
</dbReference>
<name>A0A2S3UKN6_9HYPH</name>
<dbReference type="SUPFAM" id="SSF53383">
    <property type="entry name" value="PLP-dependent transferases"/>
    <property type="match status" value="1"/>
</dbReference>
<comment type="caution">
    <text evidence="5">The sequence shown here is derived from an EMBL/GenBank/DDBJ whole genome shotgun (WGS) entry which is preliminary data.</text>
</comment>
<accession>A0A2S3UKN6</accession>
<reference evidence="5 6" key="1">
    <citation type="submission" date="2018-01" db="EMBL/GenBank/DDBJ databases">
        <title>Genomic Encyclopedia of Archaeal and Bacterial Type Strains, Phase II (KMG-II): from individual species to whole genera.</title>
        <authorList>
            <person name="Goeker M."/>
        </authorList>
    </citation>
    <scope>NUCLEOTIDE SEQUENCE [LARGE SCALE GENOMIC DNA]</scope>
    <source>
        <strain evidence="5 6">DSM 17023</strain>
    </source>
</reference>
<dbReference type="PANTHER" id="PTHR11808">
    <property type="entry name" value="TRANS-SULFURATION ENZYME FAMILY MEMBER"/>
    <property type="match status" value="1"/>
</dbReference>
<dbReference type="FunFam" id="3.40.640.10:FF:000046">
    <property type="entry name" value="Cystathionine gamma-lyase"/>
    <property type="match status" value="1"/>
</dbReference>
<dbReference type="PIRSF" id="PIRSF001434">
    <property type="entry name" value="CGS"/>
    <property type="match status" value="1"/>
</dbReference>
<dbReference type="RefSeq" id="WP_103225066.1">
    <property type="nucleotide sequence ID" value="NZ_PPCN01000015.1"/>
</dbReference>
<sequence>MAETVPDPYSIDTLLAAAATGFGGAAVPPIVQTSLFTFDSYQAFEDRMAGRSADPLYTRVQNPTVAAFENLVAVAEEGEAAVGFASGMAAISSTVFAFVQPGDRIACVEHVYPDAYRLFERMLRPFGVEVSYHSAEAFQNDPDLLEGVKLAYLESPNSVVFQTMDLAAVAAHAKRHGTLTAVDNSWATPLFQRPLTLGIDIVIHSASKYLSGHSDTVAGVVIARADLINRIRDLTLTLLGGKLAPFEAFLLTRGLRTLGARMRQHQASANLFVDRLSCHPNVTAVMSPGPNMVPGLSGRSGLLSVELDESIDIPELADRLKLFRLGVSWGGFESLILPTRIGLRQAGEQNSMQRFGVSDRIVRLSLGLEDPNDLWADFEAALRTSARQ</sequence>
<dbReference type="PANTHER" id="PTHR11808:SF80">
    <property type="entry name" value="CYSTATHIONINE GAMMA-LYASE"/>
    <property type="match status" value="1"/>
</dbReference>
<dbReference type="Gene3D" id="3.90.1150.10">
    <property type="entry name" value="Aspartate Aminotransferase, domain 1"/>
    <property type="match status" value="1"/>
</dbReference>
<organism evidence="5 6">
    <name type="scientific">Roseibium marinum</name>
    <dbReference type="NCBI Taxonomy" id="281252"/>
    <lineage>
        <taxon>Bacteria</taxon>
        <taxon>Pseudomonadati</taxon>
        <taxon>Pseudomonadota</taxon>
        <taxon>Alphaproteobacteria</taxon>
        <taxon>Hyphomicrobiales</taxon>
        <taxon>Stappiaceae</taxon>
        <taxon>Roseibium</taxon>
    </lineage>
</organism>
<keyword evidence="2 3" id="KW-0663">Pyridoxal phosphate</keyword>
<dbReference type="GO" id="GO:0005737">
    <property type="term" value="C:cytoplasm"/>
    <property type="evidence" value="ECO:0007669"/>
    <property type="project" value="TreeGrafter"/>
</dbReference>
<dbReference type="InterPro" id="IPR015421">
    <property type="entry name" value="PyrdxlP-dep_Trfase_major"/>
</dbReference>
<dbReference type="GO" id="GO:0030170">
    <property type="term" value="F:pyridoxal phosphate binding"/>
    <property type="evidence" value="ECO:0007669"/>
    <property type="project" value="InterPro"/>
</dbReference>
<gene>
    <name evidence="5" type="ORF">CLV41_11512</name>
</gene>